<feature type="region of interest" description="Disordered" evidence="1">
    <location>
        <begin position="490"/>
        <end position="524"/>
    </location>
</feature>
<keyword evidence="4" id="KW-1185">Reference proteome</keyword>
<dbReference type="OrthoDB" id="30289at2759"/>
<dbReference type="Pfam" id="PF03765">
    <property type="entry name" value="CRAL_TRIO_N"/>
    <property type="match status" value="1"/>
</dbReference>
<dbReference type="Proteomes" id="UP000696280">
    <property type="component" value="Unassembled WGS sequence"/>
</dbReference>
<dbReference type="EMBL" id="CAJVRL010000057">
    <property type="protein sequence ID" value="CAG8954657.1"/>
    <property type="molecule type" value="Genomic_DNA"/>
</dbReference>
<dbReference type="PANTHER" id="PTHR45657:SF3">
    <property type="entry name" value="TRANSPORTER, PUTATIVE (AFU_ORTHOLOGUE AFUA_5G09260)-RELATED"/>
    <property type="match status" value="1"/>
</dbReference>
<evidence type="ECO:0000256" key="1">
    <source>
        <dbReference type="SAM" id="MobiDB-lite"/>
    </source>
</evidence>
<reference evidence="3" key="1">
    <citation type="submission" date="2021-07" db="EMBL/GenBank/DDBJ databases">
        <authorList>
            <person name="Durling M."/>
        </authorList>
    </citation>
    <scope>NUCLEOTIDE SEQUENCE</scope>
</reference>
<dbReference type="InterPro" id="IPR001251">
    <property type="entry name" value="CRAL-TRIO_dom"/>
</dbReference>
<comment type="caution">
    <text evidence="3">The sequence shown here is derived from an EMBL/GenBank/DDBJ whole genome shotgun (WGS) entry which is preliminary data.</text>
</comment>
<dbReference type="InterPro" id="IPR036865">
    <property type="entry name" value="CRAL-TRIO_dom_sf"/>
</dbReference>
<dbReference type="AlphaFoldDB" id="A0A9N9L077"/>
<dbReference type="Gene3D" id="3.40.525.10">
    <property type="entry name" value="CRAL-TRIO lipid binding domain"/>
    <property type="match status" value="2"/>
</dbReference>
<dbReference type="InterPro" id="IPR011074">
    <property type="entry name" value="CRAL/TRIO_N_dom"/>
</dbReference>
<dbReference type="SUPFAM" id="SSF52087">
    <property type="entry name" value="CRAL/TRIO domain"/>
    <property type="match status" value="2"/>
</dbReference>
<sequence length="566" mass="63287">MSTAGPAHRVQSAVVEYGYPQGHLGHLGTEEEAAFKNFKALCAEKGYYTAGETADQNSHDDETLLRFLRARRFIVADAFAQFKDTEDWRKANQITQLYETIDLEHYEETRRLYPQWTGRRDRRGIPVYVFEVKHLHHKAMAAYEKSAQKTHTKAQTDGKTSQKMLRLFALYENLVQFVLPLCSQLTDRENAKTPITQSNNIVDISGVGLKQFWNLRTHMQDASTLATAHYPETLDRIFVCFFWPCSCARHGRCSAYTPKILCWKFWKNCLGYSSPERQSRKTVAKSLNGSGNQDDCSKLVATLSSLLGCTRNNDHILCASELWERYGLSIIGAPAFFPTVWGWIKKWFDPITTSKIFILSSHDMKKTLESFIDPKNIPKKYGGELEFQFGDMPLLDPAMANITTWENGKTDLAHGPMIWKKEGEYLRAVAVGSESEGLKVRRENICLVKRPVFEPEPEAVVVPQEDGILEIPTDAPILRPELLTAPTETDLPSTITLTGPPTEAAKAEKEQKVPGDGPAVLDGTKPVDAAAVGDVLKQLSLDEKKEGLVNGSVTATAPVVTEGKTS</sequence>
<dbReference type="CDD" id="cd00170">
    <property type="entry name" value="SEC14"/>
    <property type="match status" value="1"/>
</dbReference>
<evidence type="ECO:0000313" key="4">
    <source>
        <dbReference type="Proteomes" id="UP000696280"/>
    </source>
</evidence>
<organism evidence="3 4">
    <name type="scientific">Hymenoscyphus fraxineus</name>
    <dbReference type="NCBI Taxonomy" id="746836"/>
    <lineage>
        <taxon>Eukaryota</taxon>
        <taxon>Fungi</taxon>
        <taxon>Dikarya</taxon>
        <taxon>Ascomycota</taxon>
        <taxon>Pezizomycotina</taxon>
        <taxon>Leotiomycetes</taxon>
        <taxon>Helotiales</taxon>
        <taxon>Helotiaceae</taxon>
        <taxon>Hymenoscyphus</taxon>
    </lineage>
</organism>
<dbReference type="Pfam" id="PF00650">
    <property type="entry name" value="CRAL_TRIO"/>
    <property type="match status" value="2"/>
</dbReference>
<proteinExistence type="predicted"/>
<evidence type="ECO:0000313" key="3">
    <source>
        <dbReference type="EMBL" id="CAG8954657.1"/>
    </source>
</evidence>
<name>A0A9N9L077_9HELO</name>
<dbReference type="Gene3D" id="1.10.8.20">
    <property type="entry name" value="N-terminal domain of phosphatidylinositol transfer protein sec14p"/>
    <property type="match status" value="1"/>
</dbReference>
<protein>
    <recommendedName>
        <fullName evidence="2">CRAL-TRIO domain-containing protein</fullName>
    </recommendedName>
</protein>
<gene>
    <name evidence="3" type="ORF">HYFRA_00004578</name>
</gene>
<dbReference type="PROSITE" id="PS50191">
    <property type="entry name" value="CRAL_TRIO"/>
    <property type="match status" value="1"/>
</dbReference>
<dbReference type="SUPFAM" id="SSF46938">
    <property type="entry name" value="CRAL/TRIO N-terminal domain"/>
    <property type="match status" value="1"/>
</dbReference>
<dbReference type="InterPro" id="IPR036273">
    <property type="entry name" value="CRAL/TRIO_N_dom_sf"/>
</dbReference>
<accession>A0A9N9L077</accession>
<feature type="domain" description="CRAL-TRIO" evidence="2">
    <location>
        <begin position="105"/>
        <end position="389"/>
    </location>
</feature>
<evidence type="ECO:0000259" key="2">
    <source>
        <dbReference type="PROSITE" id="PS50191"/>
    </source>
</evidence>
<feature type="compositionally biased region" description="Polar residues" evidence="1">
    <location>
        <begin position="490"/>
        <end position="499"/>
    </location>
</feature>
<dbReference type="PANTHER" id="PTHR45657">
    <property type="entry name" value="CRAL-TRIO DOMAIN-CONTAINING PROTEIN YKL091C-RELATED"/>
    <property type="match status" value="1"/>
</dbReference>
<dbReference type="SMART" id="SM01100">
    <property type="entry name" value="CRAL_TRIO_N"/>
    <property type="match status" value="1"/>
</dbReference>
<dbReference type="InterPro" id="IPR051026">
    <property type="entry name" value="PI/PC_transfer"/>
</dbReference>